<reference evidence="6" key="1">
    <citation type="submission" date="2022-11" db="EMBL/GenBank/DDBJ databases">
        <title>Hoeflea poritis sp. nov., isolated from scleractinian coral Porites lutea.</title>
        <authorList>
            <person name="Zhang G."/>
            <person name="Wei Q."/>
            <person name="Cai L."/>
        </authorList>
    </citation>
    <scope>NUCLEOTIDE SEQUENCE</scope>
    <source>
        <strain evidence="6">E7-10</strain>
    </source>
</reference>
<organism evidence="6 7">
    <name type="scientific">Hoeflea poritis</name>
    <dbReference type="NCBI Taxonomy" id="2993659"/>
    <lineage>
        <taxon>Bacteria</taxon>
        <taxon>Pseudomonadati</taxon>
        <taxon>Pseudomonadota</taxon>
        <taxon>Alphaproteobacteria</taxon>
        <taxon>Hyphomicrobiales</taxon>
        <taxon>Rhizobiaceae</taxon>
        <taxon>Hoeflea</taxon>
    </lineage>
</organism>
<evidence type="ECO:0000256" key="5">
    <source>
        <dbReference type="SAM" id="Phobius"/>
    </source>
</evidence>
<sequence>MSAYRAKPSNVPWPPIIAAAALLLSILAGRVFALPLPDTAFLRMIGVLFLLAAIAVDIWSITTLRAARTTIMPTRKSTCLVTAGPYGLSRNPIYCGYVLFLIALGLILANAWFVVFAAATAYGIQRFAIEREELHLLAVFGAEYEAYCRRVRRWV</sequence>
<dbReference type="PANTHER" id="PTHR12714">
    <property type="entry name" value="PROTEIN-S ISOPRENYLCYSTEINE O-METHYLTRANSFERASE"/>
    <property type="match status" value="1"/>
</dbReference>
<keyword evidence="2 5" id="KW-0812">Transmembrane</keyword>
<feature type="transmembrane region" description="Helical" evidence="5">
    <location>
        <begin position="43"/>
        <end position="67"/>
    </location>
</feature>
<protein>
    <submittedName>
        <fullName evidence="6">Isoprenylcysteine carboxylmethyltransferase family protein</fullName>
    </submittedName>
</protein>
<dbReference type="Proteomes" id="UP001148313">
    <property type="component" value="Unassembled WGS sequence"/>
</dbReference>
<comment type="subcellular location">
    <subcellularLocation>
        <location evidence="1">Endomembrane system</location>
        <topology evidence="1">Multi-pass membrane protein</topology>
    </subcellularLocation>
</comment>
<dbReference type="Gene3D" id="1.20.120.1630">
    <property type="match status" value="1"/>
</dbReference>
<dbReference type="PANTHER" id="PTHR12714:SF24">
    <property type="entry name" value="SLR1182 PROTEIN"/>
    <property type="match status" value="1"/>
</dbReference>
<evidence type="ECO:0000313" key="6">
    <source>
        <dbReference type="EMBL" id="MDA4847777.1"/>
    </source>
</evidence>
<dbReference type="InterPro" id="IPR007318">
    <property type="entry name" value="Phopholipid_MeTrfase"/>
</dbReference>
<evidence type="ECO:0000256" key="4">
    <source>
        <dbReference type="ARBA" id="ARBA00023136"/>
    </source>
</evidence>
<keyword evidence="7" id="KW-1185">Reference proteome</keyword>
<accession>A0ABT4VUS1</accession>
<comment type="caution">
    <text evidence="6">The sequence shown here is derived from an EMBL/GenBank/DDBJ whole genome shotgun (WGS) entry which is preliminary data.</text>
</comment>
<dbReference type="Pfam" id="PF04191">
    <property type="entry name" value="PEMT"/>
    <property type="match status" value="1"/>
</dbReference>
<feature type="transmembrane region" description="Helical" evidence="5">
    <location>
        <begin position="97"/>
        <end position="124"/>
    </location>
</feature>
<evidence type="ECO:0000256" key="3">
    <source>
        <dbReference type="ARBA" id="ARBA00022989"/>
    </source>
</evidence>
<name>A0ABT4VUS1_9HYPH</name>
<keyword evidence="3 5" id="KW-1133">Transmembrane helix</keyword>
<evidence type="ECO:0000256" key="2">
    <source>
        <dbReference type="ARBA" id="ARBA00022692"/>
    </source>
</evidence>
<gene>
    <name evidence="6" type="ORF">OOZ53_20625</name>
</gene>
<evidence type="ECO:0000313" key="7">
    <source>
        <dbReference type="Proteomes" id="UP001148313"/>
    </source>
</evidence>
<dbReference type="EMBL" id="JAPJZH010000015">
    <property type="protein sequence ID" value="MDA4847777.1"/>
    <property type="molecule type" value="Genomic_DNA"/>
</dbReference>
<dbReference type="RefSeq" id="WP_271091615.1">
    <property type="nucleotide sequence ID" value="NZ_JAPJZH010000015.1"/>
</dbReference>
<proteinExistence type="predicted"/>
<evidence type="ECO:0000256" key="1">
    <source>
        <dbReference type="ARBA" id="ARBA00004127"/>
    </source>
</evidence>
<keyword evidence="4 5" id="KW-0472">Membrane</keyword>